<accession>A0A060HHG8</accession>
<feature type="compositionally biased region" description="Low complexity" evidence="1">
    <location>
        <begin position="72"/>
        <end position="88"/>
    </location>
</feature>
<dbReference type="EMBL" id="CP007536">
    <property type="protein sequence ID" value="AIC16049.1"/>
    <property type="molecule type" value="Genomic_DNA"/>
</dbReference>
<protein>
    <submittedName>
        <fullName evidence="2">Uncharacterized protein</fullName>
    </submittedName>
</protein>
<organism evidence="2 3">
    <name type="scientific">Nitrososphaera viennensis EN76</name>
    <dbReference type="NCBI Taxonomy" id="926571"/>
    <lineage>
        <taxon>Archaea</taxon>
        <taxon>Nitrososphaerota</taxon>
        <taxon>Nitrososphaeria</taxon>
        <taxon>Nitrososphaerales</taxon>
        <taxon>Nitrososphaeraceae</taxon>
        <taxon>Nitrososphaera</taxon>
    </lineage>
</organism>
<evidence type="ECO:0000313" key="3">
    <source>
        <dbReference type="Proteomes" id="UP000027093"/>
    </source>
</evidence>
<gene>
    <name evidence="2" type="ORF">NVIE_017860</name>
</gene>
<keyword evidence="3" id="KW-1185">Reference proteome</keyword>
<evidence type="ECO:0000256" key="1">
    <source>
        <dbReference type="SAM" id="MobiDB-lite"/>
    </source>
</evidence>
<dbReference type="KEGG" id="nvn:NVIE_017860"/>
<name>A0A060HHG8_9ARCH</name>
<reference evidence="2 3" key="1">
    <citation type="journal article" date="2014" name="Int. J. Syst. Evol. Microbiol.">
        <title>Nitrososphaera viennensis gen. nov., sp. nov., an aerobic and mesophilic, ammonia-oxidizing archaeon from soil and a member of the archaeal phylum Thaumarchaeota.</title>
        <authorList>
            <person name="Stieglmeier M."/>
            <person name="Klingl A."/>
            <person name="Alves R.J."/>
            <person name="Rittmann S.K."/>
            <person name="Melcher M."/>
            <person name="Leisch N."/>
            <person name="Schleper C."/>
        </authorList>
    </citation>
    <scope>NUCLEOTIDE SEQUENCE [LARGE SCALE GENOMIC DNA]</scope>
    <source>
        <strain evidence="2">EN76</strain>
    </source>
</reference>
<dbReference type="Proteomes" id="UP000027093">
    <property type="component" value="Chromosome"/>
</dbReference>
<dbReference type="STRING" id="926571.NVIE_017860"/>
<dbReference type="HOGENOM" id="CLU_851529_0_0_2"/>
<sequence>MALYYSFVDHCKRRNSMIEGESEKNSAAMDKRRVGMMSAAVLSLTALLIFAAIQSSPYRASAAEQATKITGNNNNNNNADKSSSSSNNNIATATAKLRQQYWQDFLKLEKESWHYNYGKMEKHNVKAYQKWYCADLRLHGYKDFTHACDPSSYPKGEMWQHEHLRDEILWNKANHQPHHEIKKTDEQMKYLQKRAEMRDNMTRHAEADDKTWRHYLSLEKQAWHYDYAKTEKQNFKAFQKWWDRGGADRTHKMWFSEQYGREILWDKAAGADKEHHNNIVPSKSRMQSWFEEAYLQHKAEIAKNKCVNPWERTPGNAAPSWSACLGAKGPYARQSM</sequence>
<evidence type="ECO:0000313" key="2">
    <source>
        <dbReference type="EMBL" id="AIC16049.1"/>
    </source>
</evidence>
<proteinExistence type="predicted"/>
<dbReference type="AlphaFoldDB" id="A0A060HHG8"/>
<feature type="region of interest" description="Disordered" evidence="1">
    <location>
        <begin position="69"/>
        <end position="88"/>
    </location>
</feature>